<dbReference type="NCBIfam" id="TIGR01700">
    <property type="entry name" value="PNPH"/>
    <property type="match status" value="1"/>
</dbReference>
<gene>
    <name evidence="8" type="ORF">E4P47_04135</name>
</gene>
<evidence type="ECO:0000259" key="7">
    <source>
        <dbReference type="Pfam" id="PF01048"/>
    </source>
</evidence>
<dbReference type="EC" id="2.4.2.1" evidence="6"/>
<dbReference type="NCBIfam" id="TIGR01697">
    <property type="entry name" value="PNPH-PUNA-XAPA"/>
    <property type="match status" value="1"/>
</dbReference>
<dbReference type="InterPro" id="IPR035994">
    <property type="entry name" value="Nucleoside_phosphorylase_sf"/>
</dbReference>
<name>A0A4Y8WRL8_9PORP</name>
<organism evidence="8 9">
    <name type="scientific">Porphyromonas levii</name>
    <dbReference type="NCBI Taxonomy" id="28114"/>
    <lineage>
        <taxon>Bacteria</taxon>
        <taxon>Pseudomonadati</taxon>
        <taxon>Bacteroidota</taxon>
        <taxon>Bacteroidia</taxon>
        <taxon>Bacteroidales</taxon>
        <taxon>Porphyromonadaceae</taxon>
        <taxon>Porphyromonas</taxon>
    </lineage>
</organism>
<protein>
    <recommendedName>
        <fullName evidence="6">Purine nucleoside phosphorylase</fullName>
        <ecNumber evidence="6">2.4.2.1</ecNumber>
    </recommendedName>
    <alternativeName>
        <fullName evidence="6">Inosine-guanosine phosphorylase</fullName>
    </alternativeName>
</protein>
<accession>A0A4Y8WRL8</accession>
<dbReference type="InterPro" id="IPR018099">
    <property type="entry name" value="Purine_phosphorylase-2_CS"/>
</dbReference>
<keyword evidence="4 6" id="KW-0328">Glycosyltransferase</keyword>
<dbReference type="PROSITE" id="PS01240">
    <property type="entry name" value="PNP_MTAP_2"/>
    <property type="match status" value="1"/>
</dbReference>
<evidence type="ECO:0000256" key="1">
    <source>
        <dbReference type="ARBA" id="ARBA00005058"/>
    </source>
</evidence>
<dbReference type="OrthoDB" id="1523230at2"/>
<dbReference type="EMBL" id="SPNC01000044">
    <property type="protein sequence ID" value="TFH95612.1"/>
    <property type="molecule type" value="Genomic_DNA"/>
</dbReference>
<evidence type="ECO:0000256" key="4">
    <source>
        <dbReference type="ARBA" id="ARBA00022676"/>
    </source>
</evidence>
<dbReference type="RefSeq" id="WP_134849412.1">
    <property type="nucleotide sequence ID" value="NZ_CP197400.1"/>
</dbReference>
<evidence type="ECO:0000313" key="8">
    <source>
        <dbReference type="EMBL" id="TFH95612.1"/>
    </source>
</evidence>
<dbReference type="Pfam" id="PF01048">
    <property type="entry name" value="PNP_UDP_1"/>
    <property type="match status" value="1"/>
</dbReference>
<dbReference type="InterPro" id="IPR000845">
    <property type="entry name" value="Nucleoside_phosphorylase_d"/>
</dbReference>
<dbReference type="SUPFAM" id="SSF53167">
    <property type="entry name" value="Purine and uridine phosphorylases"/>
    <property type="match status" value="1"/>
</dbReference>
<comment type="similarity">
    <text evidence="2 6">Belongs to the PNP/MTAP phosphorylase family.</text>
</comment>
<comment type="subunit">
    <text evidence="3">Homotrimer.</text>
</comment>
<evidence type="ECO:0000256" key="3">
    <source>
        <dbReference type="ARBA" id="ARBA00011233"/>
    </source>
</evidence>
<evidence type="ECO:0000256" key="5">
    <source>
        <dbReference type="ARBA" id="ARBA00022679"/>
    </source>
</evidence>
<dbReference type="NCBIfam" id="NF006054">
    <property type="entry name" value="PRK08202.1"/>
    <property type="match status" value="1"/>
</dbReference>
<dbReference type="UniPathway" id="UPA00606"/>
<dbReference type="GO" id="GO:0009116">
    <property type="term" value="P:nucleoside metabolic process"/>
    <property type="evidence" value="ECO:0007669"/>
    <property type="project" value="InterPro"/>
</dbReference>
<sequence length="272" mass="30172">MEYKHYKEAADYLRPLIPSETKVAITLGSGLGQLADKIENARVIPYSDIPNFPKSTAIGHKGNLIVGTLDGSPVVAMQGRFHYYEGYPMDKVTFHVRVFKLLGIEYLFVSNAAGGVNEQYKVGDLMIIRDHINLLPNPLIGPNMEEFGPRFSDMTRPYDRELMARAEQIARRLDIPLHKGVYLAGTGPSYETPAEYHFFSMVGATAVGMSTTPEVIVARHADIKVFGMSVITNEGYHFSDDFVNDGDDVIRAANAASEKMGAIFTELIKTLY</sequence>
<dbReference type="InterPro" id="IPR011270">
    <property type="entry name" value="Pur_Nuc_Pase_Ino/Guo-sp"/>
</dbReference>
<dbReference type="Proteomes" id="UP000297225">
    <property type="component" value="Unassembled WGS sequence"/>
</dbReference>
<dbReference type="PANTHER" id="PTHR11904:SF9">
    <property type="entry name" value="PURINE NUCLEOSIDE PHOSPHORYLASE-RELATED"/>
    <property type="match status" value="1"/>
</dbReference>
<keyword evidence="9" id="KW-1185">Reference proteome</keyword>
<dbReference type="GO" id="GO:0004731">
    <property type="term" value="F:purine-nucleoside phosphorylase activity"/>
    <property type="evidence" value="ECO:0007669"/>
    <property type="project" value="UniProtKB-EC"/>
</dbReference>
<dbReference type="STRING" id="1122973.GCA_000379925_00968"/>
<keyword evidence="5 6" id="KW-0808">Transferase</keyword>
<comment type="caution">
    <text evidence="8">The sequence shown here is derived from an EMBL/GenBank/DDBJ whole genome shotgun (WGS) entry which is preliminary data.</text>
</comment>
<feature type="domain" description="Nucleoside phosphorylase" evidence="7">
    <location>
        <begin position="22"/>
        <end position="269"/>
    </location>
</feature>
<reference evidence="8 9" key="1">
    <citation type="submission" date="2019-03" db="EMBL/GenBank/DDBJ databases">
        <title>Porphyromonas levii Isolated from the Uterus of Dairy Cows.</title>
        <authorList>
            <person name="Francis A.M."/>
        </authorList>
    </citation>
    <scope>NUCLEOTIDE SEQUENCE [LARGE SCALE GENOMIC DNA]</scope>
    <source>
        <strain evidence="8 9">AF5678</strain>
    </source>
</reference>
<evidence type="ECO:0000256" key="6">
    <source>
        <dbReference type="PIRNR" id="PIRNR000477"/>
    </source>
</evidence>
<dbReference type="InterPro" id="IPR011268">
    <property type="entry name" value="Purine_phosphorylase"/>
</dbReference>
<evidence type="ECO:0000313" key="9">
    <source>
        <dbReference type="Proteomes" id="UP000297225"/>
    </source>
</evidence>
<comment type="pathway">
    <text evidence="1 6">Purine metabolism; purine nucleoside salvage.</text>
</comment>
<dbReference type="AlphaFoldDB" id="A0A4Y8WRL8"/>
<evidence type="ECO:0000256" key="2">
    <source>
        <dbReference type="ARBA" id="ARBA00006751"/>
    </source>
</evidence>
<dbReference type="PANTHER" id="PTHR11904">
    <property type="entry name" value="METHYLTHIOADENOSINE/PURINE NUCLEOSIDE PHOSPHORYLASE"/>
    <property type="match status" value="1"/>
</dbReference>
<dbReference type="CDD" id="cd09009">
    <property type="entry name" value="PNP-EcPNPII_like"/>
    <property type="match status" value="1"/>
</dbReference>
<dbReference type="GO" id="GO:0005737">
    <property type="term" value="C:cytoplasm"/>
    <property type="evidence" value="ECO:0007669"/>
    <property type="project" value="TreeGrafter"/>
</dbReference>
<comment type="function">
    <text evidence="6">The purine nucleoside phosphorylases catalyze the phosphorolytic breakdown of the N-glycosidic bond in the beta-(deoxy)ribonucleoside molecules, with the formation of the corresponding free purine bases and pentose-1-phosphate.</text>
</comment>
<dbReference type="PIRSF" id="PIRSF000477">
    <property type="entry name" value="PurNPase"/>
    <property type="match status" value="1"/>
</dbReference>
<proteinExistence type="inferred from homology"/>
<dbReference type="Gene3D" id="3.40.50.1580">
    <property type="entry name" value="Nucleoside phosphorylase domain"/>
    <property type="match status" value="1"/>
</dbReference>